<comment type="caution">
    <text evidence="2">The sequence shown here is derived from an EMBL/GenBank/DDBJ whole genome shotgun (WGS) entry which is preliminary data.</text>
</comment>
<feature type="region of interest" description="Disordered" evidence="1">
    <location>
        <begin position="16"/>
        <end position="39"/>
    </location>
</feature>
<reference evidence="2" key="1">
    <citation type="journal article" date="2015" name="Nature">
        <title>Complex archaea that bridge the gap between prokaryotes and eukaryotes.</title>
        <authorList>
            <person name="Spang A."/>
            <person name="Saw J.H."/>
            <person name="Jorgensen S.L."/>
            <person name="Zaremba-Niedzwiedzka K."/>
            <person name="Martijn J."/>
            <person name="Lind A.E."/>
            <person name="van Eijk R."/>
            <person name="Schleper C."/>
            <person name="Guy L."/>
            <person name="Ettema T.J."/>
        </authorList>
    </citation>
    <scope>NUCLEOTIDE SEQUENCE</scope>
</reference>
<dbReference type="AlphaFoldDB" id="A0A0F9SNC7"/>
<dbReference type="EMBL" id="LAZR01002380">
    <property type="protein sequence ID" value="KKN30788.1"/>
    <property type="molecule type" value="Genomic_DNA"/>
</dbReference>
<organism evidence="2">
    <name type="scientific">marine sediment metagenome</name>
    <dbReference type="NCBI Taxonomy" id="412755"/>
    <lineage>
        <taxon>unclassified sequences</taxon>
        <taxon>metagenomes</taxon>
        <taxon>ecological metagenomes</taxon>
    </lineage>
</organism>
<evidence type="ECO:0000256" key="1">
    <source>
        <dbReference type="SAM" id="MobiDB-lite"/>
    </source>
</evidence>
<gene>
    <name evidence="2" type="ORF">LCGC14_0830530</name>
</gene>
<protein>
    <submittedName>
        <fullName evidence="2">Uncharacterized protein</fullName>
    </submittedName>
</protein>
<name>A0A0F9SNC7_9ZZZZ</name>
<accession>A0A0F9SNC7</accession>
<sequence length="39" mass="4731">MDPQYEETLTSKRETLIIMSRNEQKHKKMSKIDLKDNNH</sequence>
<proteinExistence type="predicted"/>
<evidence type="ECO:0000313" key="2">
    <source>
        <dbReference type="EMBL" id="KKN30788.1"/>
    </source>
</evidence>
<feature type="compositionally biased region" description="Basic and acidic residues" evidence="1">
    <location>
        <begin position="30"/>
        <end position="39"/>
    </location>
</feature>